<dbReference type="InterPro" id="IPR052933">
    <property type="entry name" value="DNA_Protect_Modify"/>
</dbReference>
<dbReference type="PRINTS" id="PR00507">
    <property type="entry name" value="N12N6MTFRASE"/>
</dbReference>
<proteinExistence type="predicted"/>
<dbReference type="InterPro" id="IPR014001">
    <property type="entry name" value="Helicase_ATP-bd"/>
</dbReference>
<dbReference type="SMART" id="SM00487">
    <property type="entry name" value="DEXDc"/>
    <property type="match status" value="1"/>
</dbReference>
<dbReference type="Gene3D" id="3.40.50.10810">
    <property type="entry name" value="Tandem AAA-ATPase domain"/>
    <property type="match status" value="2"/>
</dbReference>
<gene>
    <name evidence="3" type="ORF">SAMN05216167_11578</name>
</gene>
<organism evidence="3 4">
    <name type="scientific">Spirosoma endophyticum</name>
    <dbReference type="NCBI Taxonomy" id="662367"/>
    <lineage>
        <taxon>Bacteria</taxon>
        <taxon>Pseudomonadati</taxon>
        <taxon>Bacteroidota</taxon>
        <taxon>Cytophagia</taxon>
        <taxon>Cytophagales</taxon>
        <taxon>Cytophagaceae</taxon>
        <taxon>Spirosoma</taxon>
    </lineage>
</organism>
<evidence type="ECO:0000259" key="2">
    <source>
        <dbReference type="PROSITE" id="PS51192"/>
    </source>
</evidence>
<dbReference type="InterPro" id="IPR027417">
    <property type="entry name" value="P-loop_NTPase"/>
</dbReference>
<dbReference type="OrthoDB" id="9815272at2"/>
<dbReference type="SUPFAM" id="SSF52540">
    <property type="entry name" value="P-loop containing nucleoside triphosphate hydrolases"/>
    <property type="match status" value="2"/>
</dbReference>
<evidence type="ECO:0000256" key="1">
    <source>
        <dbReference type="SAM" id="Coils"/>
    </source>
</evidence>
<feature type="coiled-coil region" evidence="1">
    <location>
        <begin position="1481"/>
        <end position="1508"/>
    </location>
</feature>
<dbReference type="GO" id="GO:0032259">
    <property type="term" value="P:methylation"/>
    <property type="evidence" value="ECO:0007669"/>
    <property type="project" value="UniProtKB-KW"/>
</dbReference>
<feature type="domain" description="Helicase ATP-binding" evidence="2">
    <location>
        <begin position="851"/>
        <end position="1098"/>
    </location>
</feature>
<dbReference type="PANTHER" id="PTHR41313:SF1">
    <property type="entry name" value="DNA METHYLASE ADENINE-SPECIFIC DOMAIN-CONTAINING PROTEIN"/>
    <property type="match status" value="1"/>
</dbReference>
<dbReference type="GO" id="GO:0008168">
    <property type="term" value="F:methyltransferase activity"/>
    <property type="evidence" value="ECO:0007669"/>
    <property type="project" value="UniProtKB-KW"/>
</dbReference>
<evidence type="ECO:0000313" key="3">
    <source>
        <dbReference type="EMBL" id="SFE54494.1"/>
    </source>
</evidence>
<evidence type="ECO:0000313" key="4">
    <source>
        <dbReference type="Proteomes" id="UP000198598"/>
    </source>
</evidence>
<dbReference type="Proteomes" id="UP000198598">
    <property type="component" value="Unassembled WGS sequence"/>
</dbReference>
<name>A0A1I2BEA2_9BACT</name>
<dbReference type="InterPro" id="IPR029063">
    <property type="entry name" value="SAM-dependent_MTases_sf"/>
</dbReference>
<dbReference type="Gene3D" id="3.40.50.300">
    <property type="entry name" value="P-loop containing nucleotide triphosphate hydrolases"/>
    <property type="match status" value="1"/>
</dbReference>
<reference evidence="3 4" key="1">
    <citation type="submission" date="2016-10" db="EMBL/GenBank/DDBJ databases">
        <authorList>
            <person name="de Groot N.N."/>
        </authorList>
    </citation>
    <scope>NUCLEOTIDE SEQUENCE [LARGE SCALE GENOMIC DNA]</scope>
    <source>
        <strain evidence="3 4">DSM 26130</strain>
    </source>
</reference>
<dbReference type="PANTHER" id="PTHR41313">
    <property type="entry name" value="ADENINE-SPECIFIC METHYLTRANSFERASE"/>
    <property type="match status" value="1"/>
</dbReference>
<keyword evidence="3" id="KW-0808">Transferase</keyword>
<dbReference type="Gene3D" id="3.40.50.150">
    <property type="entry name" value="Vaccinia Virus protein VP39"/>
    <property type="match status" value="1"/>
</dbReference>
<dbReference type="EMBL" id="FOLQ01000015">
    <property type="protein sequence ID" value="SFE54494.1"/>
    <property type="molecule type" value="Genomic_DNA"/>
</dbReference>
<keyword evidence="3" id="KW-0489">Methyltransferase</keyword>
<dbReference type="STRING" id="662367.SAMN05216167_11578"/>
<accession>A0A1I2BEA2</accession>
<dbReference type="InterPro" id="IPR038718">
    <property type="entry name" value="SNF2-like_sf"/>
</dbReference>
<dbReference type="RefSeq" id="WP_093831923.1">
    <property type="nucleotide sequence ID" value="NZ_FOLQ01000015.1"/>
</dbReference>
<keyword evidence="4" id="KW-1185">Reference proteome</keyword>
<sequence length="1703" mass="191496">MNRSVKKKTTAGQSLYQQLSIFDSIGFDALTKEVVSQLTQPTALAASGLLDAIPPLHSYFRINHNTVLTPFGEKAKLIANVTAIRLAKQLLREDRPATDDEKKRLVQFSGWGELANVWNQEAFAEYGEATAQLSPMSAEVERWGKRYYKARLELGELLSDEEIERASQSTLNAYYTSHTVIKAIWQAVVSMGFTGGRIVEPAAGSGHFIGAMPDNLRQQSRVTAIEKDTLTAQILGLLYPEIETHVSGFEDVQIQPESIDLVIGNVPFGNYKVYDRHNRDLSDLPIHNYFIGRSARLIREGGLLALITSAGTLDSGSRKFRQHLHREGMELVGAIRLPSCAFEQNAATEVTTDILFMQKCVASVRRFSQFSFVGTTTVRTIAPVDEETEIAKSIIINEYFAERPAMMLGEMFLAEEVGKGGLYRGDSQTLFLANPNELTTRLDGALTLLPTAIFKPLNRNPFGELGRMAVNGYAGRVNIKGRSFTQSLIIREYETLKAAFSALLRAELNAEADVVTDPLRQALNNEYYRFTGCFGRLNKNRSIAFLEGYDPKFLMVQALELIEKGKDGKDVISKSAILTERVYPLRPLSVVETAEDALRVSLYECGRIDSAFIAAKLTKTVSEVEHELITKRLVFRHPATDKLIDRDTYLSGDIREKIVQARLWLDQKPALQANILALEAVMPPTVPLSLITFQLGSVWLPAELITEWIKHELELDIRLRYNDQSCAYDLTVNNPYAVKNRSMGTAERKASDLIESALNGRSVVVTKTILDAEGNKREVKDIEATSQAVQAQEVLQELFIDYCRTNYVERIEKAFNDRFNGHVFKTYHRPQVAHYPGASPFIFLRNHQFKGVERIKDEDTMLAHEVGTGKTFTMISAAMEMIRLGRLSKVIIAVQNSTVRDFARAWRTLYPSALIYVPEKSDLETTNRKRFLQRIATNKFDGIVLPQSFLKLIPSDPTAEEELISEEIARIEAQGSSSREDQRASKKRIKALNKLKLSVEVRRKAQADRKQDDILHFAQLGVDGLFLDEAHKYKRYGFHTHRRNIKGIDSEGSQDAFQAMAKCRTIQRKGGRVVLATGTPISNTMAEAWTMLRYLAIERLESLQLTTFDQFAGTFGQIIPSFELTPGGQFKAIERFAKFVNVQQLSDLYRSHVDVVLNEDVIEFKEDATLPVLKEQTQTQEDGSQRIEPGYTRILLPQTEGIAAELNVVRQTLSWYEKLSGKQKKENAHVPLVMFGQAKKATLDIRLLSRSNPDEDGSKVNRAVAELFSRYVQTASYKGTQLVFSDLYQSPATTDEFWDDEQRYPNPDFGKPRFNLFEDIKAKLIALGVEANQIAIVPADANKREPIFQNVRTGDVRILLGSSERMGVGVNVQERLYAVHHLDAPARPTDFGQRNGRILRQGNLHALWKIPVEILTYGVERTLDATAYGRLAIKQKFINQVLKGTNLTDSISDVSSDDDFSSMSFDQMMATLSGSQYALMYTAQNHELTRLKQQKKNWQRTLIDAQGMIERNRNVVNKLLARLPQLDMEAEIIGGKFPNGFTVDSVEFSGKMYSEKWGHDLEDYFLRLRHLAKRGAEARGTLKINGLTIGLQGLLIVDDFTEPSYGIEYSWGLSLMVAIKHASGLIPSLRANLERITDAPVSARQSIAYSQQVIDEYSPRLTQTFKRQAELDALEESVQQLQQLLEAESNASNLQTEALPVGA</sequence>
<dbReference type="PROSITE" id="PS51192">
    <property type="entry name" value="HELICASE_ATP_BIND_1"/>
    <property type="match status" value="1"/>
</dbReference>
<keyword evidence="1" id="KW-0175">Coiled coil</keyword>
<dbReference type="SUPFAM" id="SSF53335">
    <property type="entry name" value="S-adenosyl-L-methionine-dependent methyltransferases"/>
    <property type="match status" value="1"/>
</dbReference>
<protein>
    <submittedName>
        <fullName evidence="3">Adenine-specific DNA methylase, N12 class</fullName>
    </submittedName>
</protein>